<feature type="domain" description="Ketopantoate reductase C-terminal" evidence="13">
    <location>
        <begin position="192"/>
        <end position="310"/>
    </location>
</feature>
<evidence type="ECO:0000256" key="4">
    <source>
        <dbReference type="ARBA" id="ARBA00013014"/>
    </source>
</evidence>
<dbReference type="InterPro" id="IPR003710">
    <property type="entry name" value="ApbA"/>
</dbReference>
<dbReference type="SUPFAM" id="SSF48179">
    <property type="entry name" value="6-phosphogluconate dehydrogenase C-terminal domain-like"/>
    <property type="match status" value="1"/>
</dbReference>
<dbReference type="InterPro" id="IPR013752">
    <property type="entry name" value="KPA_reductase"/>
</dbReference>
<evidence type="ECO:0000256" key="10">
    <source>
        <dbReference type="ARBA" id="ARBA00048793"/>
    </source>
</evidence>
<comment type="pathway">
    <text evidence="2 11">Cofactor biosynthesis; (R)-pantothenate biosynthesis; (R)-pantoate from 3-methyl-2-oxobutanoate: step 2/2.</text>
</comment>
<dbReference type="EMBL" id="JBHTEE010000001">
    <property type="protein sequence ID" value="MFC7605643.1"/>
    <property type="molecule type" value="Genomic_DNA"/>
</dbReference>
<reference evidence="15" key="1">
    <citation type="journal article" date="2019" name="Int. J. Syst. Evol. Microbiol.">
        <title>The Global Catalogue of Microorganisms (GCM) 10K type strain sequencing project: providing services to taxonomists for standard genome sequencing and annotation.</title>
        <authorList>
            <consortium name="The Broad Institute Genomics Platform"/>
            <consortium name="The Broad Institute Genome Sequencing Center for Infectious Disease"/>
            <person name="Wu L."/>
            <person name="Ma J."/>
        </authorList>
    </citation>
    <scope>NUCLEOTIDE SEQUENCE [LARGE SCALE GENOMIC DNA]</scope>
    <source>
        <strain evidence="15">JCM 10083</strain>
    </source>
</reference>
<comment type="caution">
    <text evidence="14">The sequence shown here is derived from an EMBL/GenBank/DDBJ whole genome shotgun (WGS) entry which is preliminary data.</text>
</comment>
<keyword evidence="7 11" id="KW-0521">NADP</keyword>
<keyword evidence="8 11" id="KW-0560">Oxidoreductase</keyword>
<evidence type="ECO:0000256" key="7">
    <source>
        <dbReference type="ARBA" id="ARBA00022857"/>
    </source>
</evidence>
<dbReference type="RefSeq" id="WP_343965740.1">
    <property type="nucleotide sequence ID" value="NZ_BAAAGK010000034.1"/>
</dbReference>
<accession>A0ABW2TAL7</accession>
<evidence type="ECO:0000256" key="2">
    <source>
        <dbReference type="ARBA" id="ARBA00004994"/>
    </source>
</evidence>
<evidence type="ECO:0000256" key="6">
    <source>
        <dbReference type="ARBA" id="ARBA00022655"/>
    </source>
</evidence>
<comment type="function">
    <text evidence="1 11">Catalyzes the NADPH-dependent reduction of ketopantoate into pantoic acid.</text>
</comment>
<feature type="domain" description="Ketopantoate reductase N-terminal" evidence="12">
    <location>
        <begin position="6"/>
        <end position="148"/>
    </location>
</feature>
<sequence length="314" mass="32062">MKAGRIGILGAGGMGSAFAALLARSGHDVVLIGRGSEHVRAVAARGLAVLPPDGRPWTVALDVSPHAEDLPPGSLDAVVILTKAYDLSAAARSVAPALTPGGVAVSLQNGLGLAARLDAVFGGERSLVGTTTVGAALQGPGRISVSGATAAGESFTYLGEMGEARGGARAAGVVAALSAAGIPSAYLPQVGEEIWRKLALAVMSPVSSVLRLTVGQVWASDEGRSLVRRMFDEVVAVALTQQVRLDPERAWAHASQVFEGTGEHYTSMCADVMNGRRTELSSMAGAVHRIGREQGVPVPTHGVVLEMLGALGVR</sequence>
<dbReference type="Gene3D" id="1.10.1040.10">
    <property type="entry name" value="N-(1-d-carboxylethyl)-l-norvaline Dehydrogenase, domain 2"/>
    <property type="match status" value="1"/>
</dbReference>
<organism evidence="14 15">
    <name type="scientific">Streptosporangium amethystogenes subsp. fukuiense</name>
    <dbReference type="NCBI Taxonomy" id="698418"/>
    <lineage>
        <taxon>Bacteria</taxon>
        <taxon>Bacillati</taxon>
        <taxon>Actinomycetota</taxon>
        <taxon>Actinomycetes</taxon>
        <taxon>Streptosporangiales</taxon>
        <taxon>Streptosporangiaceae</taxon>
        <taxon>Streptosporangium</taxon>
    </lineage>
</organism>
<dbReference type="SUPFAM" id="SSF51735">
    <property type="entry name" value="NAD(P)-binding Rossmann-fold domains"/>
    <property type="match status" value="1"/>
</dbReference>
<evidence type="ECO:0000256" key="9">
    <source>
        <dbReference type="ARBA" id="ARBA00032024"/>
    </source>
</evidence>
<dbReference type="InterPro" id="IPR050838">
    <property type="entry name" value="Ketopantoate_reductase"/>
</dbReference>
<comment type="similarity">
    <text evidence="3 11">Belongs to the ketopantoate reductase family.</text>
</comment>
<evidence type="ECO:0000256" key="8">
    <source>
        <dbReference type="ARBA" id="ARBA00023002"/>
    </source>
</evidence>
<dbReference type="Proteomes" id="UP001596514">
    <property type="component" value="Unassembled WGS sequence"/>
</dbReference>
<proteinExistence type="inferred from homology"/>
<evidence type="ECO:0000256" key="5">
    <source>
        <dbReference type="ARBA" id="ARBA00019465"/>
    </source>
</evidence>
<evidence type="ECO:0000256" key="3">
    <source>
        <dbReference type="ARBA" id="ARBA00007870"/>
    </source>
</evidence>
<dbReference type="EC" id="1.1.1.169" evidence="4 11"/>
<dbReference type="Pfam" id="PF08546">
    <property type="entry name" value="ApbA_C"/>
    <property type="match status" value="1"/>
</dbReference>
<dbReference type="Pfam" id="PF02558">
    <property type="entry name" value="ApbA"/>
    <property type="match status" value="1"/>
</dbReference>
<dbReference type="PANTHER" id="PTHR43765">
    <property type="entry name" value="2-DEHYDROPANTOATE 2-REDUCTASE-RELATED"/>
    <property type="match status" value="1"/>
</dbReference>
<evidence type="ECO:0000313" key="14">
    <source>
        <dbReference type="EMBL" id="MFC7605643.1"/>
    </source>
</evidence>
<evidence type="ECO:0000256" key="11">
    <source>
        <dbReference type="RuleBase" id="RU362068"/>
    </source>
</evidence>
<dbReference type="NCBIfam" id="TIGR00745">
    <property type="entry name" value="apbA_panE"/>
    <property type="match status" value="1"/>
</dbReference>
<name>A0ABW2TAL7_9ACTN</name>
<dbReference type="InterPro" id="IPR013328">
    <property type="entry name" value="6PGD_dom2"/>
</dbReference>
<dbReference type="PANTHER" id="PTHR43765:SF2">
    <property type="entry name" value="2-DEHYDROPANTOATE 2-REDUCTASE"/>
    <property type="match status" value="1"/>
</dbReference>
<keyword evidence="15" id="KW-1185">Reference proteome</keyword>
<keyword evidence="6 11" id="KW-0566">Pantothenate biosynthesis</keyword>
<comment type="catalytic activity">
    <reaction evidence="10 11">
        <text>(R)-pantoate + NADP(+) = 2-dehydropantoate + NADPH + H(+)</text>
        <dbReference type="Rhea" id="RHEA:16233"/>
        <dbReference type="ChEBI" id="CHEBI:11561"/>
        <dbReference type="ChEBI" id="CHEBI:15378"/>
        <dbReference type="ChEBI" id="CHEBI:15980"/>
        <dbReference type="ChEBI" id="CHEBI:57783"/>
        <dbReference type="ChEBI" id="CHEBI:58349"/>
        <dbReference type="EC" id="1.1.1.169"/>
    </reaction>
</comment>
<evidence type="ECO:0000256" key="1">
    <source>
        <dbReference type="ARBA" id="ARBA00002919"/>
    </source>
</evidence>
<dbReference type="Gene3D" id="3.40.50.720">
    <property type="entry name" value="NAD(P)-binding Rossmann-like Domain"/>
    <property type="match status" value="1"/>
</dbReference>
<evidence type="ECO:0000259" key="12">
    <source>
        <dbReference type="Pfam" id="PF02558"/>
    </source>
</evidence>
<dbReference type="InterPro" id="IPR013332">
    <property type="entry name" value="KPR_N"/>
</dbReference>
<evidence type="ECO:0000259" key="13">
    <source>
        <dbReference type="Pfam" id="PF08546"/>
    </source>
</evidence>
<dbReference type="InterPro" id="IPR036291">
    <property type="entry name" value="NAD(P)-bd_dom_sf"/>
</dbReference>
<dbReference type="InterPro" id="IPR008927">
    <property type="entry name" value="6-PGluconate_DH-like_C_sf"/>
</dbReference>
<protein>
    <recommendedName>
        <fullName evidence="5 11">2-dehydropantoate 2-reductase</fullName>
        <ecNumber evidence="4 11">1.1.1.169</ecNumber>
    </recommendedName>
    <alternativeName>
        <fullName evidence="9 11">Ketopantoate reductase</fullName>
    </alternativeName>
</protein>
<gene>
    <name evidence="14" type="ORF">ACFQVD_36635</name>
</gene>
<evidence type="ECO:0000313" key="15">
    <source>
        <dbReference type="Proteomes" id="UP001596514"/>
    </source>
</evidence>